<evidence type="ECO:0000256" key="1">
    <source>
        <dbReference type="PROSITE-ProRule" id="PRU00023"/>
    </source>
</evidence>
<accession>A0A8H5UUD3</accession>
<dbReference type="InterPro" id="IPR036770">
    <property type="entry name" value="Ankyrin_rpt-contain_sf"/>
</dbReference>
<dbReference type="Pfam" id="PF00023">
    <property type="entry name" value="Ank"/>
    <property type="match status" value="1"/>
</dbReference>
<keyword evidence="3" id="KW-1185">Reference proteome</keyword>
<name>A0A8H5UUD3_GIBSU</name>
<dbReference type="GeneID" id="59321494"/>
<dbReference type="PANTHER" id="PTHR22677:SF4">
    <property type="entry name" value="USHER SYNDROME TYPE-1G PROTEIN-LIKE PROTEIN"/>
    <property type="match status" value="1"/>
</dbReference>
<dbReference type="OrthoDB" id="195446at2759"/>
<feature type="repeat" description="ANK" evidence="1">
    <location>
        <begin position="223"/>
        <end position="255"/>
    </location>
</feature>
<dbReference type="PROSITE" id="PS50297">
    <property type="entry name" value="ANK_REP_REGION"/>
    <property type="match status" value="3"/>
</dbReference>
<dbReference type="InterPro" id="IPR039323">
    <property type="entry name" value="ANKRD_45/46/60"/>
</dbReference>
<dbReference type="EMBL" id="JAAOAV010000114">
    <property type="protein sequence ID" value="KAF5597724.1"/>
    <property type="molecule type" value="Genomic_DNA"/>
</dbReference>
<feature type="repeat" description="ANK" evidence="1">
    <location>
        <begin position="89"/>
        <end position="121"/>
    </location>
</feature>
<dbReference type="AlphaFoldDB" id="A0A8H5UUD3"/>
<proteinExistence type="predicted"/>
<keyword evidence="1" id="KW-0040">ANK repeat</keyword>
<dbReference type="PANTHER" id="PTHR22677">
    <property type="entry name" value="ANKYRIN REPEAT DOMAIN-CONTAINING PROTEIN 60"/>
    <property type="match status" value="1"/>
</dbReference>
<evidence type="ECO:0000313" key="3">
    <source>
        <dbReference type="Proteomes" id="UP000547976"/>
    </source>
</evidence>
<dbReference type="SMART" id="SM00248">
    <property type="entry name" value="ANK"/>
    <property type="match status" value="7"/>
</dbReference>
<gene>
    <name evidence="2" type="ORF">FSUBG_8374</name>
</gene>
<dbReference type="Pfam" id="PF12796">
    <property type="entry name" value="Ank_2"/>
    <property type="match status" value="2"/>
</dbReference>
<comment type="caution">
    <text evidence="2">The sequence shown here is derived from an EMBL/GenBank/DDBJ whole genome shotgun (WGS) entry which is preliminary data.</text>
</comment>
<dbReference type="Proteomes" id="UP000547976">
    <property type="component" value="Unassembled WGS sequence"/>
</dbReference>
<dbReference type="PROSITE" id="PS50088">
    <property type="entry name" value="ANK_REPEAT"/>
    <property type="match status" value="4"/>
</dbReference>
<reference evidence="2 3" key="1">
    <citation type="submission" date="2020-05" db="EMBL/GenBank/DDBJ databases">
        <title>Identification and distribution of gene clusters putatively required for synthesis of sphingolipid metabolism inhibitors in phylogenetically diverse species of the filamentous fungus Fusarium.</title>
        <authorList>
            <person name="Kim H.-S."/>
            <person name="Busman M."/>
            <person name="Brown D.W."/>
            <person name="Divon H."/>
            <person name="Uhlig S."/>
            <person name="Proctor R.H."/>
        </authorList>
    </citation>
    <scope>NUCLEOTIDE SEQUENCE [LARGE SCALE GENOMIC DNA]</scope>
    <source>
        <strain evidence="2 3">NRRL 66333</strain>
    </source>
</reference>
<dbReference type="RefSeq" id="XP_036536121.1">
    <property type="nucleotide sequence ID" value="XM_036686776.1"/>
</dbReference>
<protein>
    <submittedName>
        <fullName evidence="2">Nacht and ankyrin domain protein</fullName>
    </submittedName>
</protein>
<dbReference type="Gene3D" id="1.25.40.20">
    <property type="entry name" value="Ankyrin repeat-containing domain"/>
    <property type="match status" value="2"/>
</dbReference>
<organism evidence="2 3">
    <name type="scientific">Gibberella subglutinans</name>
    <name type="common">Fusarium subglutinans</name>
    <dbReference type="NCBI Taxonomy" id="42677"/>
    <lineage>
        <taxon>Eukaryota</taxon>
        <taxon>Fungi</taxon>
        <taxon>Dikarya</taxon>
        <taxon>Ascomycota</taxon>
        <taxon>Pezizomycotina</taxon>
        <taxon>Sordariomycetes</taxon>
        <taxon>Hypocreomycetidae</taxon>
        <taxon>Hypocreales</taxon>
        <taxon>Nectriaceae</taxon>
        <taxon>Fusarium</taxon>
        <taxon>Fusarium fujikuroi species complex</taxon>
    </lineage>
</organism>
<feature type="repeat" description="ANK" evidence="1">
    <location>
        <begin position="190"/>
        <end position="222"/>
    </location>
</feature>
<sequence length="291" mass="32015">MKLKPDDHQPLNTQLRSLIQADNIAEVEELLNRNRLLANASIFYETEKSQRPVKCLVLPLTIAAIFGRVAILEMLLSKFNTDVNAPIGTGSPSLHLAAEYGWLVAATRLLSHGADINRIDVWGWTALHHACRNARTDVVRFFLEKGANSRLRANGRRTAFSLACSQGSLQLLNLLWNQGPEAQISMPDLRGHQPLHHAAGDCYHRVIPWLLEKQADIEARGEIGLTPLCVASIAGSFEATEALLLKGANIHAKSTIEKATPILYASQMLNSRLSLLLLEAAVSLADTDQRI</sequence>
<dbReference type="SUPFAM" id="SSF48403">
    <property type="entry name" value="Ankyrin repeat"/>
    <property type="match status" value="1"/>
</dbReference>
<dbReference type="InterPro" id="IPR002110">
    <property type="entry name" value="Ankyrin_rpt"/>
</dbReference>
<evidence type="ECO:0000313" key="2">
    <source>
        <dbReference type="EMBL" id="KAF5597724.1"/>
    </source>
</evidence>
<feature type="repeat" description="ANK" evidence="1">
    <location>
        <begin position="122"/>
        <end position="154"/>
    </location>
</feature>